<evidence type="ECO:0000256" key="3">
    <source>
        <dbReference type="ARBA" id="ARBA00022723"/>
    </source>
</evidence>
<feature type="binding site" description="in other chain" evidence="9">
    <location>
        <begin position="51"/>
        <end position="53"/>
    </location>
    <ligand>
        <name>ATP</name>
        <dbReference type="ChEBI" id="CHEBI:30616"/>
        <note>ligand shared between dimeric partners</note>
    </ligand>
</feature>
<dbReference type="InterPro" id="IPR016188">
    <property type="entry name" value="PurM-like_N"/>
</dbReference>
<dbReference type="InterPro" id="IPR023061">
    <property type="entry name" value="SelD_I"/>
</dbReference>
<dbReference type="GO" id="GO:0004756">
    <property type="term" value="F:selenide, water dikinase activity"/>
    <property type="evidence" value="ECO:0007669"/>
    <property type="project" value="UniProtKB-EC"/>
</dbReference>
<keyword evidence="6 9" id="KW-0067">ATP-binding</keyword>
<dbReference type="EMBL" id="JAKLTR010000003">
    <property type="protein sequence ID" value="MCG2614076.1"/>
    <property type="molecule type" value="Genomic_DNA"/>
</dbReference>
<dbReference type="Pfam" id="PF02769">
    <property type="entry name" value="AIRS_C"/>
    <property type="match status" value="1"/>
</dbReference>
<feature type="binding site" description="in other chain" evidence="9">
    <location>
        <position position="94"/>
    </location>
    <ligand>
        <name>ATP</name>
        <dbReference type="ChEBI" id="CHEBI:30616"/>
        <note>ligand shared between dimeric partners</note>
    </ligand>
</feature>
<dbReference type="PANTHER" id="PTHR10256:SF0">
    <property type="entry name" value="INACTIVE SELENIDE, WATER DIKINASE-LIKE PROTEIN-RELATED"/>
    <property type="match status" value="1"/>
</dbReference>
<comment type="similarity">
    <text evidence="1 9">Belongs to the selenophosphate synthase 1 family. Class I subfamily.</text>
</comment>
<dbReference type="EC" id="2.7.9.3" evidence="9"/>
<evidence type="ECO:0000256" key="5">
    <source>
        <dbReference type="ARBA" id="ARBA00022777"/>
    </source>
</evidence>
<keyword evidence="5 9" id="KW-0418">Kinase</keyword>
<name>A0ABS9KP18_9BACT</name>
<comment type="function">
    <text evidence="9">Synthesizes selenophosphate from selenide and ATP.</text>
</comment>
<sequence>MSTNTPDKIKLTSYSHGAGCGCKISPAILDRILHSTSAQLPDARLLVGNDKRDDAAVLDLGNGTALISTTDFFMPIVDDAYDFGRIASANAISDVYAMGGKPVLAIAILGWPIDKLAPEIAQQVLEGSRAICVAAGITLAGGHSIDCPEPVFGLAVNGMVNIGHLKQNSTATKGCRLYLTKALGVGILSTAQKKGLLKEEDAAIALKSMVTLNSVGEDFGQLQYVKAMTDVTGFGLLGHLSEMCEGSGVAAEIEMDKVPVIPSLNGYLEQRCYPGGTTRNWNSYGHKISQLSDLQRYLLADPQTSGGLLVAVEEASADEFELLLRERGIAEECCRSFGRIVEKAGDELITVR</sequence>
<evidence type="ECO:0000313" key="12">
    <source>
        <dbReference type="EMBL" id="MCG2614076.1"/>
    </source>
</evidence>
<dbReference type="Pfam" id="PF00586">
    <property type="entry name" value="AIRS"/>
    <property type="match status" value="1"/>
</dbReference>
<dbReference type="Gene3D" id="3.30.1330.10">
    <property type="entry name" value="PurM-like, N-terminal domain"/>
    <property type="match status" value="1"/>
</dbReference>
<keyword evidence="4 9" id="KW-0547">Nucleotide-binding</keyword>
<feature type="domain" description="PurM-like C-terminal" evidence="11">
    <location>
        <begin position="173"/>
        <end position="347"/>
    </location>
</feature>
<proteinExistence type="inferred from homology"/>
<reference evidence="12" key="1">
    <citation type="submission" date="2022-01" db="EMBL/GenBank/DDBJ databases">
        <authorList>
            <person name="Jo J.-H."/>
            <person name="Im W.-T."/>
        </authorList>
    </citation>
    <scope>NUCLEOTIDE SEQUENCE</scope>
    <source>
        <strain evidence="12">NA20</strain>
    </source>
</reference>
<feature type="domain" description="PurM-like N-terminal" evidence="10">
    <location>
        <begin position="53"/>
        <end position="160"/>
    </location>
</feature>
<dbReference type="InterPro" id="IPR010918">
    <property type="entry name" value="PurM-like_C_dom"/>
</dbReference>
<dbReference type="PIRSF" id="PIRSF036407">
    <property type="entry name" value="Selenphspht_syn"/>
    <property type="match status" value="1"/>
</dbReference>
<comment type="catalytic activity">
    <reaction evidence="9">
        <text>hydrogenselenide + ATP + H2O = selenophosphate + AMP + phosphate + 2 H(+)</text>
        <dbReference type="Rhea" id="RHEA:18737"/>
        <dbReference type="ChEBI" id="CHEBI:15377"/>
        <dbReference type="ChEBI" id="CHEBI:15378"/>
        <dbReference type="ChEBI" id="CHEBI:16144"/>
        <dbReference type="ChEBI" id="CHEBI:29317"/>
        <dbReference type="ChEBI" id="CHEBI:30616"/>
        <dbReference type="ChEBI" id="CHEBI:43474"/>
        <dbReference type="ChEBI" id="CHEBI:456215"/>
        <dbReference type="EC" id="2.7.9.3"/>
    </reaction>
</comment>
<evidence type="ECO:0000256" key="9">
    <source>
        <dbReference type="HAMAP-Rule" id="MF_00625"/>
    </source>
</evidence>
<evidence type="ECO:0000256" key="1">
    <source>
        <dbReference type="ARBA" id="ARBA00008026"/>
    </source>
</evidence>
<dbReference type="PANTHER" id="PTHR10256">
    <property type="entry name" value="SELENIDE, WATER DIKINASE"/>
    <property type="match status" value="1"/>
</dbReference>
<comment type="subunit">
    <text evidence="9">Homodimer.</text>
</comment>
<accession>A0ABS9KP18</accession>
<dbReference type="InterPro" id="IPR004536">
    <property type="entry name" value="SPS/SelD"/>
</dbReference>
<dbReference type="NCBIfam" id="TIGR00476">
    <property type="entry name" value="selD"/>
    <property type="match status" value="1"/>
</dbReference>
<evidence type="ECO:0000259" key="11">
    <source>
        <dbReference type="Pfam" id="PF02769"/>
    </source>
</evidence>
<evidence type="ECO:0000256" key="8">
    <source>
        <dbReference type="ARBA" id="ARBA00023266"/>
    </source>
</evidence>
<dbReference type="Gene3D" id="3.90.650.10">
    <property type="entry name" value="PurM-like C-terminal domain"/>
    <property type="match status" value="1"/>
</dbReference>
<feature type="site" description="Important for catalytic activity" evidence="9">
    <location>
        <position position="23"/>
    </location>
</feature>
<keyword evidence="3 9" id="KW-0479">Metal-binding</keyword>
<keyword evidence="13" id="KW-1185">Reference proteome</keyword>
<feature type="binding site" evidence="9">
    <location>
        <begin position="142"/>
        <end position="144"/>
    </location>
    <ligand>
        <name>ATP</name>
        <dbReference type="ChEBI" id="CHEBI:30616"/>
        <note>ligand shared between dimeric partners</note>
    </ligand>
</feature>
<feature type="binding site" description="in other chain" evidence="9">
    <location>
        <position position="23"/>
    </location>
    <ligand>
        <name>ATP</name>
        <dbReference type="ChEBI" id="CHEBI:30616"/>
        <note>ligand shared between dimeric partners</note>
    </ligand>
</feature>
<keyword evidence="2 9" id="KW-0808">Transferase</keyword>
<feature type="binding site" evidence="9">
    <location>
        <position position="54"/>
    </location>
    <ligand>
        <name>Mg(2+)</name>
        <dbReference type="ChEBI" id="CHEBI:18420"/>
    </ligand>
</feature>
<dbReference type="NCBIfam" id="NF002098">
    <property type="entry name" value="PRK00943.1"/>
    <property type="match status" value="1"/>
</dbReference>
<dbReference type="CDD" id="cd02195">
    <property type="entry name" value="SelD"/>
    <property type="match status" value="1"/>
</dbReference>
<evidence type="ECO:0000256" key="4">
    <source>
        <dbReference type="ARBA" id="ARBA00022741"/>
    </source>
</evidence>
<keyword evidence="8 9" id="KW-0711">Selenium</keyword>
<evidence type="ECO:0000259" key="10">
    <source>
        <dbReference type="Pfam" id="PF00586"/>
    </source>
</evidence>
<dbReference type="RefSeq" id="WP_237870135.1">
    <property type="nucleotide sequence ID" value="NZ_JAKLTR010000003.1"/>
</dbReference>
<protein>
    <recommendedName>
        <fullName evidence="9">Selenide, water dikinase</fullName>
        <ecNumber evidence="9">2.7.9.3</ecNumber>
    </recommendedName>
    <alternativeName>
        <fullName evidence="9">Selenium donor protein</fullName>
    </alternativeName>
    <alternativeName>
        <fullName evidence="9">Selenophosphate synthase</fullName>
    </alternativeName>
</protein>
<organism evidence="12 13">
    <name type="scientific">Terrimonas ginsenosidimutans</name>
    <dbReference type="NCBI Taxonomy" id="2908004"/>
    <lineage>
        <taxon>Bacteria</taxon>
        <taxon>Pseudomonadati</taxon>
        <taxon>Bacteroidota</taxon>
        <taxon>Chitinophagia</taxon>
        <taxon>Chitinophagales</taxon>
        <taxon>Chitinophagaceae</taxon>
        <taxon>Terrimonas</taxon>
    </lineage>
</organism>
<dbReference type="HAMAP" id="MF_00625">
    <property type="entry name" value="SelD"/>
    <property type="match status" value="1"/>
</dbReference>
<dbReference type="InterPro" id="IPR036676">
    <property type="entry name" value="PurM-like_C_sf"/>
</dbReference>
<evidence type="ECO:0000256" key="6">
    <source>
        <dbReference type="ARBA" id="ARBA00022840"/>
    </source>
</evidence>
<comment type="cofactor">
    <cofactor evidence="9">
        <name>Mg(2+)</name>
        <dbReference type="ChEBI" id="CHEBI:18420"/>
    </cofactor>
    <text evidence="9">Binds 1 Mg(2+) ion per monomer.</text>
</comment>
<gene>
    <name evidence="9 12" type="primary">selD</name>
    <name evidence="12" type="ORF">LZZ85_07275</name>
</gene>
<keyword evidence="7 9" id="KW-0460">Magnesium</keyword>
<dbReference type="SUPFAM" id="SSF55326">
    <property type="entry name" value="PurM N-terminal domain-like"/>
    <property type="match status" value="1"/>
</dbReference>
<feature type="binding site" description="in other chain" evidence="9">
    <location>
        <position position="71"/>
    </location>
    <ligand>
        <name>ATP</name>
        <dbReference type="ChEBI" id="CHEBI:30616"/>
        <note>ligand shared between dimeric partners</note>
    </ligand>
</feature>
<evidence type="ECO:0000256" key="2">
    <source>
        <dbReference type="ARBA" id="ARBA00022679"/>
    </source>
</evidence>
<feature type="binding site" evidence="9">
    <location>
        <position position="94"/>
    </location>
    <ligand>
        <name>Mg(2+)</name>
        <dbReference type="ChEBI" id="CHEBI:18420"/>
    </ligand>
</feature>
<evidence type="ECO:0000313" key="13">
    <source>
        <dbReference type="Proteomes" id="UP001165367"/>
    </source>
</evidence>
<comment type="caution">
    <text evidence="12">The sequence shown here is derived from an EMBL/GenBank/DDBJ whole genome shotgun (WGS) entry which is preliminary data.</text>
</comment>
<dbReference type="SUPFAM" id="SSF56042">
    <property type="entry name" value="PurM C-terminal domain-like"/>
    <property type="match status" value="1"/>
</dbReference>
<feature type="binding site" evidence="9">
    <location>
        <position position="230"/>
    </location>
    <ligand>
        <name>Mg(2+)</name>
        <dbReference type="ChEBI" id="CHEBI:18420"/>
    </ligand>
</feature>
<dbReference type="InterPro" id="IPR036921">
    <property type="entry name" value="PurM-like_N_sf"/>
</dbReference>
<dbReference type="Proteomes" id="UP001165367">
    <property type="component" value="Unassembled WGS sequence"/>
</dbReference>
<evidence type="ECO:0000256" key="7">
    <source>
        <dbReference type="ARBA" id="ARBA00022842"/>
    </source>
</evidence>
<feature type="active site" evidence="9">
    <location>
        <position position="20"/>
    </location>
</feature>